<organism evidence="2 3">
    <name type="scientific">Dyadobacter luteus</name>
    <dbReference type="NCBI Taxonomy" id="2259619"/>
    <lineage>
        <taxon>Bacteria</taxon>
        <taxon>Pseudomonadati</taxon>
        <taxon>Bacteroidota</taxon>
        <taxon>Cytophagia</taxon>
        <taxon>Cytophagales</taxon>
        <taxon>Spirosomataceae</taxon>
        <taxon>Dyadobacter</taxon>
    </lineage>
</organism>
<keyword evidence="1" id="KW-0472">Membrane</keyword>
<keyword evidence="1" id="KW-0812">Transmembrane</keyword>
<feature type="transmembrane region" description="Helical" evidence="1">
    <location>
        <begin position="200"/>
        <end position="221"/>
    </location>
</feature>
<keyword evidence="1" id="KW-1133">Transmembrane helix</keyword>
<evidence type="ECO:0000256" key="1">
    <source>
        <dbReference type="SAM" id="Phobius"/>
    </source>
</evidence>
<feature type="transmembrane region" description="Helical" evidence="1">
    <location>
        <begin position="30"/>
        <end position="48"/>
    </location>
</feature>
<dbReference type="InterPro" id="IPR049458">
    <property type="entry name" value="EpsG-like"/>
</dbReference>
<evidence type="ECO:0008006" key="4">
    <source>
        <dbReference type="Google" id="ProtNLM"/>
    </source>
</evidence>
<keyword evidence="3" id="KW-1185">Reference proteome</keyword>
<reference evidence="2 3" key="1">
    <citation type="submission" date="2018-07" db="EMBL/GenBank/DDBJ databases">
        <title>Dyadobacter roseus sp. nov., isolated from rose rhizosphere soil.</title>
        <authorList>
            <person name="Chen L."/>
        </authorList>
    </citation>
    <scope>NUCLEOTIDE SEQUENCE [LARGE SCALE GENOMIC DNA]</scope>
    <source>
        <strain evidence="2 3">RS19</strain>
    </source>
</reference>
<dbReference type="RefSeq" id="WP_115830531.1">
    <property type="nucleotide sequence ID" value="NZ_QNUL01000005.1"/>
</dbReference>
<dbReference type="Pfam" id="PF14897">
    <property type="entry name" value="EpsG"/>
    <property type="match status" value="1"/>
</dbReference>
<dbReference type="Proteomes" id="UP000256373">
    <property type="component" value="Unassembled WGS sequence"/>
</dbReference>
<feature type="transmembrane region" description="Helical" evidence="1">
    <location>
        <begin position="142"/>
        <end position="158"/>
    </location>
</feature>
<evidence type="ECO:0000313" key="3">
    <source>
        <dbReference type="Proteomes" id="UP000256373"/>
    </source>
</evidence>
<feature type="transmembrane region" description="Helical" evidence="1">
    <location>
        <begin position="96"/>
        <end position="115"/>
    </location>
</feature>
<protein>
    <recommendedName>
        <fullName evidence="4">EpsG family protein</fullName>
    </recommendedName>
</protein>
<accession>A0A3D8YDE7</accession>
<evidence type="ECO:0000313" key="2">
    <source>
        <dbReference type="EMBL" id="REA62500.1"/>
    </source>
</evidence>
<gene>
    <name evidence="2" type="ORF">DSL64_09635</name>
</gene>
<proteinExistence type="predicted"/>
<dbReference type="AlphaFoldDB" id="A0A3D8YDE7"/>
<feature type="transmembrane region" description="Helical" evidence="1">
    <location>
        <begin position="273"/>
        <end position="302"/>
    </location>
</feature>
<comment type="caution">
    <text evidence="2">The sequence shown here is derived from an EMBL/GenBank/DDBJ whole genome shotgun (WGS) entry which is preliminary data.</text>
</comment>
<feature type="transmembrane region" description="Helical" evidence="1">
    <location>
        <begin position="322"/>
        <end position="340"/>
    </location>
</feature>
<name>A0A3D8YDE7_9BACT</name>
<feature type="transmembrane region" description="Helical" evidence="1">
    <location>
        <begin position="121"/>
        <end position="137"/>
    </location>
</feature>
<dbReference type="EMBL" id="QNUL01000005">
    <property type="protein sequence ID" value="REA62500.1"/>
    <property type="molecule type" value="Genomic_DNA"/>
</dbReference>
<feature type="transmembrane region" description="Helical" evidence="1">
    <location>
        <begin position="164"/>
        <end position="188"/>
    </location>
</feature>
<feature type="transmembrane region" description="Helical" evidence="1">
    <location>
        <begin position="241"/>
        <end position="261"/>
    </location>
</feature>
<sequence length="354" mass="41080">MYSYLLLVFVLLAFVSLCELLPLQKDLKLVIYIIVCILLVFTASTRYGDPDYTNYLKKYYKVPDWGNESVILSPQIRMEPGYMFLSGLSRTIGLKFQAFIAIIAFSSITSCLVFFRRYTPYYFLAVLIYFSHVFILRDMLQIRAGLSIAIAMFALPYIEKRNLARTAMILGFAAMFHFVGLFFFIVYFSYPYLLKTKTQLILLGIGLLIGGFLGIAFFKLLQKTINNPILWNYIVDSRYSYTLGLLNPVLIKHFVVLAVLIKNKEFFEKHIPHFNVLLVSYVIAAFWLSAFNMFAIFAGRIATLFSNVEHVLIPSILLLKKYRYFAFIMIVAYCCVAFFSKNKDLKQLDFFFNR</sequence>